<dbReference type="InterPro" id="IPR028343">
    <property type="entry name" value="FBPtase"/>
</dbReference>
<feature type="binding site" evidence="7">
    <location>
        <begin position="129"/>
        <end position="132"/>
    </location>
    <ligand>
        <name>substrate</name>
    </ligand>
</feature>
<gene>
    <name evidence="7 11" type="primary">fbp</name>
    <name evidence="11" type="ORF">Aconfl_39000</name>
</gene>
<dbReference type="NCBIfam" id="NF006778">
    <property type="entry name" value="PRK09293.1-1"/>
    <property type="match status" value="1"/>
</dbReference>
<evidence type="ECO:0000259" key="10">
    <source>
        <dbReference type="Pfam" id="PF18913"/>
    </source>
</evidence>
<keyword evidence="5 7" id="KW-0119">Carbohydrate metabolism</keyword>
<feature type="domain" description="Fructose-1-6-bisphosphatase class I N-terminal" evidence="9">
    <location>
        <begin position="19"/>
        <end position="208"/>
    </location>
</feature>
<comment type="subcellular location">
    <subcellularLocation>
        <location evidence="7">Cytoplasm</location>
    </subcellularLocation>
</comment>
<proteinExistence type="inferred from homology"/>
<evidence type="ECO:0000256" key="1">
    <source>
        <dbReference type="ARBA" id="ARBA00001273"/>
    </source>
</evidence>
<feature type="binding site" evidence="7">
    <location>
        <position position="129"/>
    </location>
    <ligand>
        <name>Mg(2+)</name>
        <dbReference type="ChEBI" id="CHEBI:18420"/>
        <label>2</label>
    </ligand>
</feature>
<comment type="cofactor">
    <cofactor evidence="7">
        <name>Mg(2+)</name>
        <dbReference type="ChEBI" id="CHEBI:18420"/>
    </cofactor>
    <text evidence="7">Binds 2 magnesium ions per subunit.</text>
</comment>
<accession>A0ABQ6PTH5</accession>
<keyword evidence="3 7" id="KW-0963">Cytoplasm</keyword>
<dbReference type="Proteomes" id="UP001338309">
    <property type="component" value="Unassembled WGS sequence"/>
</dbReference>
<comment type="catalytic activity">
    <reaction evidence="1 7">
        <text>beta-D-fructose 1,6-bisphosphate + H2O = beta-D-fructose 6-phosphate + phosphate</text>
        <dbReference type="Rhea" id="RHEA:11064"/>
        <dbReference type="ChEBI" id="CHEBI:15377"/>
        <dbReference type="ChEBI" id="CHEBI:32966"/>
        <dbReference type="ChEBI" id="CHEBI:43474"/>
        <dbReference type="ChEBI" id="CHEBI:57634"/>
        <dbReference type="EC" id="3.1.3.11"/>
    </reaction>
</comment>
<keyword evidence="7" id="KW-0479">Metal-binding</keyword>
<feature type="binding site" evidence="7">
    <location>
        <position position="279"/>
    </location>
    <ligand>
        <name>substrate</name>
    </ligand>
</feature>
<evidence type="ECO:0000256" key="6">
    <source>
        <dbReference type="ARBA" id="ARBA00024331"/>
    </source>
</evidence>
<dbReference type="PIRSF" id="PIRSF000904">
    <property type="entry name" value="FBPtase_SBPase"/>
    <property type="match status" value="1"/>
</dbReference>
<keyword evidence="7" id="KW-0460">Magnesium</keyword>
<dbReference type="InterPro" id="IPR000146">
    <property type="entry name" value="FBPase_class-1"/>
</dbReference>
<dbReference type="Gene3D" id="3.30.540.10">
    <property type="entry name" value="Fructose-1,6-Bisphosphatase, subunit A, domain 1"/>
    <property type="match status" value="1"/>
</dbReference>
<dbReference type="Gene3D" id="3.40.190.80">
    <property type="match status" value="1"/>
</dbReference>
<dbReference type="HAMAP" id="MF_01855">
    <property type="entry name" value="FBPase_class1"/>
    <property type="match status" value="1"/>
</dbReference>
<evidence type="ECO:0000256" key="5">
    <source>
        <dbReference type="ARBA" id="ARBA00023277"/>
    </source>
</evidence>
<feature type="binding site" evidence="7">
    <location>
        <position position="106"/>
    </location>
    <ligand>
        <name>Mg(2+)</name>
        <dbReference type="ChEBI" id="CHEBI:18420"/>
        <label>1</label>
    </ligand>
</feature>
<feature type="binding site" evidence="7">
    <location>
        <position position="128"/>
    </location>
    <ligand>
        <name>Mg(2+)</name>
        <dbReference type="ChEBI" id="CHEBI:18420"/>
        <label>1</label>
    </ligand>
</feature>
<reference evidence="11 12" key="1">
    <citation type="submission" date="2023-08" db="EMBL/GenBank/DDBJ databases">
        <title>Draft genome sequence of Algoriphagus confluentis.</title>
        <authorList>
            <person name="Takatani N."/>
            <person name="Hosokawa M."/>
            <person name="Sawabe T."/>
        </authorList>
    </citation>
    <scope>NUCLEOTIDE SEQUENCE [LARGE SCALE GENOMIC DNA]</scope>
    <source>
        <strain evidence="11 12">NBRC 111222</strain>
    </source>
</reference>
<evidence type="ECO:0000313" key="12">
    <source>
        <dbReference type="Proteomes" id="UP001338309"/>
    </source>
</evidence>
<keyword evidence="12" id="KW-1185">Reference proteome</keyword>
<dbReference type="InterPro" id="IPR033391">
    <property type="entry name" value="FBPase_N"/>
</dbReference>
<feature type="binding site" evidence="7">
    <location>
        <begin position="267"/>
        <end position="269"/>
    </location>
    <ligand>
        <name>substrate</name>
    </ligand>
</feature>
<protein>
    <recommendedName>
        <fullName evidence="7">Fructose-1,6-bisphosphatase class 1</fullName>
        <shortName evidence="7">FBPase class 1</shortName>
        <ecNumber evidence="7">3.1.3.11</ecNumber>
    </recommendedName>
    <alternativeName>
        <fullName evidence="7">D-fructose-1,6-bisphosphate 1-phosphohydrolase class 1</fullName>
    </alternativeName>
</protein>
<feature type="binding site" evidence="7">
    <location>
        <position position="126"/>
    </location>
    <ligand>
        <name>Mg(2+)</name>
        <dbReference type="ChEBI" id="CHEBI:18420"/>
        <label>2</label>
    </ligand>
</feature>
<dbReference type="PANTHER" id="PTHR11556:SF35">
    <property type="entry name" value="SEDOHEPTULOSE-1,7-BISPHOSPHATASE, CHLOROPLASTIC"/>
    <property type="match status" value="1"/>
</dbReference>
<dbReference type="RefSeq" id="WP_338222058.1">
    <property type="nucleotide sequence ID" value="NZ_BTPD01000016.1"/>
</dbReference>
<feature type="domain" description="Fructose-1-6-bisphosphatase class 1 C-terminal" evidence="10">
    <location>
        <begin position="213"/>
        <end position="335"/>
    </location>
</feature>
<dbReference type="PANTHER" id="PTHR11556">
    <property type="entry name" value="FRUCTOSE-1,6-BISPHOSPHATASE-RELATED"/>
    <property type="match status" value="1"/>
</dbReference>
<feature type="binding site" evidence="7">
    <location>
        <position position="285"/>
    </location>
    <ligand>
        <name>Mg(2+)</name>
        <dbReference type="ChEBI" id="CHEBI:18420"/>
        <label>2</label>
    </ligand>
</feature>
<comment type="caution">
    <text evidence="11">The sequence shown here is derived from an EMBL/GenBank/DDBJ whole genome shotgun (WGS) entry which is preliminary data.</text>
</comment>
<keyword evidence="4 7" id="KW-0378">Hydrolase</keyword>
<dbReference type="Pfam" id="PF18913">
    <property type="entry name" value="FBPase_C"/>
    <property type="match status" value="1"/>
</dbReference>
<dbReference type="PRINTS" id="PR00115">
    <property type="entry name" value="F16BPHPHTASE"/>
</dbReference>
<sequence>MKILPYQPDQSNLAYSVGITLDRFIKLKQSDFPFASGELSQLLRDIALAAKIVNRETNRAGLANIGGAFGQTNVQGEEQQKLDVIANIRFMRALSKGGEVCAIVSEEEDAVIDLKNNSGKYVVAIDPLDGSSNIDVNISIGTIFSIYRRKTPVGSPITEADIMQPGNQQVAAGYVLYGSSTMLVYTTGCGINGFTYENSLGEFFLSHPDMKAPEDGKIYSINEGLEQEWEPAIAAYVRQCKAEKLQSRYIGSLVADFHRNLLKGGIYLYPATQKNPSGKLRLLYEANALALLIEQAGGTATDGHRRILDIQPESLHQRTPLIIGSRNMVEQVKGLIQSTPMEKEILAR</sequence>
<feature type="binding site" evidence="7">
    <location>
        <position position="249"/>
    </location>
    <ligand>
        <name>substrate</name>
    </ligand>
</feature>
<dbReference type="EMBL" id="BTPD01000016">
    <property type="protein sequence ID" value="GMQ31256.1"/>
    <property type="molecule type" value="Genomic_DNA"/>
</dbReference>
<evidence type="ECO:0000259" key="9">
    <source>
        <dbReference type="Pfam" id="PF00316"/>
    </source>
</evidence>
<dbReference type="EC" id="3.1.3.11" evidence="7"/>
<comment type="pathway">
    <text evidence="6">Carbohydrate biosynthesis.</text>
</comment>
<evidence type="ECO:0000256" key="4">
    <source>
        <dbReference type="ARBA" id="ARBA00022801"/>
    </source>
</evidence>
<evidence type="ECO:0000256" key="3">
    <source>
        <dbReference type="ARBA" id="ARBA00022490"/>
    </source>
</evidence>
<evidence type="ECO:0000313" key="11">
    <source>
        <dbReference type="EMBL" id="GMQ31256.1"/>
    </source>
</evidence>
<organism evidence="11 12">
    <name type="scientific">Algoriphagus confluentis</name>
    <dbReference type="NCBI Taxonomy" id="1697556"/>
    <lineage>
        <taxon>Bacteria</taxon>
        <taxon>Pseudomonadati</taxon>
        <taxon>Bacteroidota</taxon>
        <taxon>Cytophagia</taxon>
        <taxon>Cytophagales</taxon>
        <taxon>Cyclobacteriaceae</taxon>
        <taxon>Algoriphagus</taxon>
    </lineage>
</organism>
<feature type="binding site" evidence="7">
    <location>
        <position position="126"/>
    </location>
    <ligand>
        <name>Mg(2+)</name>
        <dbReference type="ChEBI" id="CHEBI:18420"/>
        <label>1</label>
    </ligand>
</feature>
<dbReference type="Pfam" id="PF00316">
    <property type="entry name" value="FBPase"/>
    <property type="match status" value="1"/>
</dbReference>
<comment type="similarity">
    <text evidence="2 7 8">Belongs to the FBPase class 1 family.</text>
</comment>
<comment type="subunit">
    <text evidence="7">Homotetramer.</text>
</comment>
<dbReference type="PIRSF" id="PIRSF500210">
    <property type="entry name" value="FBPtase"/>
    <property type="match status" value="1"/>
</dbReference>
<feature type="binding site" evidence="7">
    <location>
        <position position="222"/>
    </location>
    <ligand>
        <name>substrate</name>
    </ligand>
</feature>
<dbReference type="InterPro" id="IPR044015">
    <property type="entry name" value="FBPase_C_dom"/>
</dbReference>
<evidence type="ECO:0000256" key="7">
    <source>
        <dbReference type="HAMAP-Rule" id="MF_01855"/>
    </source>
</evidence>
<evidence type="ECO:0000256" key="2">
    <source>
        <dbReference type="ARBA" id="ARBA00010941"/>
    </source>
</evidence>
<dbReference type="SUPFAM" id="SSF56655">
    <property type="entry name" value="Carbohydrate phosphatase"/>
    <property type="match status" value="1"/>
</dbReference>
<dbReference type="CDD" id="cd00354">
    <property type="entry name" value="FBPase"/>
    <property type="match status" value="1"/>
</dbReference>
<evidence type="ECO:0000256" key="8">
    <source>
        <dbReference type="RuleBase" id="RU000508"/>
    </source>
</evidence>
<name>A0ABQ6PTH5_9BACT</name>